<dbReference type="AlphaFoldDB" id="A0A4V2VS54"/>
<proteinExistence type="predicted"/>
<dbReference type="EMBL" id="SMBU01000007">
    <property type="protein sequence ID" value="TCV01040.1"/>
    <property type="molecule type" value="Genomic_DNA"/>
</dbReference>
<feature type="transmembrane region" description="Helical" evidence="1">
    <location>
        <begin position="58"/>
        <end position="80"/>
    </location>
</feature>
<keyword evidence="1" id="KW-1133">Transmembrane helix</keyword>
<protein>
    <recommendedName>
        <fullName evidence="4">Transmembrane protein</fullName>
    </recommendedName>
</protein>
<evidence type="ECO:0000256" key="1">
    <source>
        <dbReference type="SAM" id="Phobius"/>
    </source>
</evidence>
<keyword evidence="1" id="KW-0812">Transmembrane</keyword>
<evidence type="ECO:0000313" key="2">
    <source>
        <dbReference type="EMBL" id="TCV01040.1"/>
    </source>
</evidence>
<dbReference type="OrthoDB" id="8900679at2"/>
<gene>
    <name evidence="2" type="ORF">EV671_1007169</name>
</gene>
<name>A0A4V2VS54_ROSSA</name>
<evidence type="ECO:0000313" key="3">
    <source>
        <dbReference type="Proteomes" id="UP000295110"/>
    </source>
</evidence>
<keyword evidence="3" id="KW-1185">Reference proteome</keyword>
<keyword evidence="1" id="KW-0472">Membrane</keyword>
<accession>A0A4V2VS54</accession>
<dbReference type="RefSeq" id="WP_132570876.1">
    <property type="nucleotide sequence ID" value="NZ_CBCSGL010000068.1"/>
</dbReference>
<comment type="caution">
    <text evidence="2">The sequence shown here is derived from an EMBL/GenBank/DDBJ whole genome shotgun (WGS) entry which is preliminary data.</text>
</comment>
<evidence type="ECO:0008006" key="4">
    <source>
        <dbReference type="Google" id="ProtNLM"/>
    </source>
</evidence>
<organism evidence="2 3">
    <name type="scientific">Roseateles saccharophilus</name>
    <name type="common">Pseudomonas saccharophila</name>
    <dbReference type="NCBI Taxonomy" id="304"/>
    <lineage>
        <taxon>Bacteria</taxon>
        <taxon>Pseudomonadati</taxon>
        <taxon>Pseudomonadota</taxon>
        <taxon>Betaproteobacteria</taxon>
        <taxon>Burkholderiales</taxon>
        <taxon>Sphaerotilaceae</taxon>
        <taxon>Roseateles</taxon>
    </lineage>
</organism>
<dbReference type="Proteomes" id="UP000295110">
    <property type="component" value="Unassembled WGS sequence"/>
</dbReference>
<feature type="transmembrane region" description="Helical" evidence="1">
    <location>
        <begin position="86"/>
        <end position="108"/>
    </location>
</feature>
<sequence>MLRLLFAPLRWLFRVVFALLILFEEWGWEPLRRAFALLARLPVIRHVEALLRRLPPRWAFVVLLLPSLFILPIKLLAVWFVARGHVVFGVAVIVAAKVGGTALLAWLFQLIQPALMQLPWFARFYARWTGWKAELLAWVRASAVWRTARAIKLRLRRWWRGRSQAPR</sequence>
<reference evidence="2 3" key="1">
    <citation type="submission" date="2019-03" db="EMBL/GenBank/DDBJ databases">
        <title>Genomic Encyclopedia of Type Strains, Phase IV (KMG-IV): sequencing the most valuable type-strain genomes for metagenomic binning, comparative biology and taxonomic classification.</title>
        <authorList>
            <person name="Goeker M."/>
        </authorList>
    </citation>
    <scope>NUCLEOTIDE SEQUENCE [LARGE SCALE GENOMIC DNA]</scope>
    <source>
        <strain evidence="2 3">DSM 654</strain>
    </source>
</reference>